<dbReference type="RefSeq" id="XP_029368669.1">
    <property type="nucleotide sequence ID" value="XM_029512809.1"/>
</dbReference>
<reference evidence="4" key="1">
    <citation type="submission" date="2021-04" db="EMBL/GenBank/DDBJ databases">
        <authorList>
            <consortium name="Wellcome Sanger Institute Data Sharing"/>
        </authorList>
    </citation>
    <scope>NUCLEOTIDE SEQUENCE [LARGE SCALE GENOMIC DNA]</scope>
</reference>
<dbReference type="PANTHER" id="PTHR21366">
    <property type="entry name" value="GLYOXALASE FAMILY PROTEIN"/>
    <property type="match status" value="1"/>
</dbReference>
<dbReference type="CTD" id="392465"/>
<evidence type="ECO:0000313" key="4">
    <source>
        <dbReference type="Ensembl" id="ENSENLP00000010070.1"/>
    </source>
</evidence>
<dbReference type="InParanoid" id="A0A665TIQ0"/>
<evidence type="ECO:0000256" key="2">
    <source>
        <dbReference type="ARBA" id="ARBA00040140"/>
    </source>
</evidence>
<reference evidence="4" key="2">
    <citation type="submission" date="2025-08" db="UniProtKB">
        <authorList>
            <consortium name="Ensembl"/>
        </authorList>
    </citation>
    <scope>IDENTIFICATION</scope>
</reference>
<name>A0A665TIQ0_ECHNA</name>
<dbReference type="InterPro" id="IPR004360">
    <property type="entry name" value="Glyas_Fos-R_dOase_dom"/>
</dbReference>
<dbReference type="Proteomes" id="UP000472264">
    <property type="component" value="Chromosome 10"/>
</dbReference>
<feature type="domain" description="VOC" evidence="3">
    <location>
        <begin position="41"/>
        <end position="161"/>
    </location>
</feature>
<dbReference type="Pfam" id="PF00903">
    <property type="entry name" value="Glyoxalase"/>
    <property type="match status" value="1"/>
</dbReference>
<dbReference type="InterPro" id="IPR037523">
    <property type="entry name" value="VOC_core"/>
</dbReference>
<dbReference type="Ensembl" id="ENSENLT00000010531.1">
    <property type="protein sequence ID" value="ENSENLP00000010070.1"/>
    <property type="gene ID" value="ENSENLG00000004873.1"/>
</dbReference>
<evidence type="ECO:0000259" key="3">
    <source>
        <dbReference type="PROSITE" id="PS51819"/>
    </source>
</evidence>
<dbReference type="OrthoDB" id="5371818at2759"/>
<gene>
    <name evidence="4" type="primary">glod5</name>
</gene>
<dbReference type="OMA" id="FGTHKIN"/>
<dbReference type="Gene3D" id="3.10.180.10">
    <property type="entry name" value="2,3-Dihydroxybiphenyl 1,2-Dioxygenase, domain 1"/>
    <property type="match status" value="1"/>
</dbReference>
<dbReference type="InterPro" id="IPR029068">
    <property type="entry name" value="Glyas_Bleomycin-R_OHBP_Dase"/>
</dbReference>
<comment type="similarity">
    <text evidence="1">Belongs to the glyoxalase I family.</text>
</comment>
<dbReference type="FunCoup" id="A0A665TIQ0">
    <property type="interactions" value="3"/>
</dbReference>
<evidence type="ECO:0000256" key="1">
    <source>
        <dbReference type="ARBA" id="ARBA00010363"/>
    </source>
</evidence>
<evidence type="ECO:0000313" key="5">
    <source>
        <dbReference type="Proteomes" id="UP000472264"/>
    </source>
</evidence>
<dbReference type="PROSITE" id="PS51819">
    <property type="entry name" value="VOC"/>
    <property type="match status" value="1"/>
</dbReference>
<organism evidence="4 5">
    <name type="scientific">Echeneis naucrates</name>
    <name type="common">Live sharksucker</name>
    <dbReference type="NCBI Taxonomy" id="173247"/>
    <lineage>
        <taxon>Eukaryota</taxon>
        <taxon>Metazoa</taxon>
        <taxon>Chordata</taxon>
        <taxon>Craniata</taxon>
        <taxon>Vertebrata</taxon>
        <taxon>Euteleostomi</taxon>
        <taxon>Actinopterygii</taxon>
        <taxon>Neopterygii</taxon>
        <taxon>Teleostei</taxon>
        <taxon>Neoteleostei</taxon>
        <taxon>Acanthomorphata</taxon>
        <taxon>Carangaria</taxon>
        <taxon>Carangiformes</taxon>
        <taxon>Echeneidae</taxon>
        <taxon>Echeneis</taxon>
    </lineage>
</organism>
<dbReference type="CDD" id="cd07253">
    <property type="entry name" value="GLOD5"/>
    <property type="match status" value="1"/>
</dbReference>
<accession>A0A665TIQ0</accession>
<dbReference type="GeneID" id="115050079"/>
<reference evidence="4" key="3">
    <citation type="submission" date="2025-09" db="UniProtKB">
        <authorList>
            <consortium name="Ensembl"/>
        </authorList>
    </citation>
    <scope>IDENTIFICATION</scope>
</reference>
<dbReference type="InterPro" id="IPR050383">
    <property type="entry name" value="GlyoxalaseI/FosfomycinResist"/>
</dbReference>
<keyword evidence="5" id="KW-1185">Reference proteome</keyword>
<proteinExistence type="inferred from homology"/>
<sequence length="170" mass="18908">MALRAVGIRLSHFPRNCFKAFSIPTLGDVRFKRTCPVQVTHLDHLVLTVRSIPDTIHFYTTVLGMEAVTFKGGRMALSFGCQKFNLHEMGKEFEPKARYPTSGSIDICLITKTPMATLIAHLKDCGVEIEDGPVHRTGAVGTISSLYFRDPDHNLIEVSNYHPTTSEESS</sequence>
<dbReference type="PANTHER" id="PTHR21366:SF14">
    <property type="entry name" value="GLYOXALASE DOMAIN-CONTAINING PROTEIN 5"/>
    <property type="match status" value="1"/>
</dbReference>
<protein>
    <recommendedName>
        <fullName evidence="2">Glyoxalase domain-containing protein 5</fullName>
    </recommendedName>
</protein>
<dbReference type="SUPFAM" id="SSF54593">
    <property type="entry name" value="Glyoxalase/Bleomycin resistance protein/Dihydroxybiphenyl dioxygenase"/>
    <property type="match status" value="1"/>
</dbReference>
<dbReference type="AlphaFoldDB" id="A0A665TIQ0"/>